<gene>
    <name evidence="2" type="ORF">HYALB_00004894</name>
</gene>
<dbReference type="EMBL" id="CAJVRM010000033">
    <property type="protein sequence ID" value="CAG8972030.1"/>
    <property type="molecule type" value="Genomic_DNA"/>
</dbReference>
<dbReference type="AlphaFoldDB" id="A0A9N9PXS1"/>
<sequence>MRVYRFFLAFIKARAYALMLRARIATCLTLVKVFRDFFHYKIMSRESAGAILWSRISSLRFSRPRTWLQNAWLGSDTYYLSASGKQPNSLLQILKVDLWKHLYLWYHKRDPIVLFNVGVSIGAGLGLGFAGIMRKRSGKMNSKDRT</sequence>
<reference evidence="2" key="1">
    <citation type="submission" date="2021-07" db="EMBL/GenBank/DDBJ databases">
        <authorList>
            <person name="Durling M."/>
        </authorList>
    </citation>
    <scope>NUCLEOTIDE SEQUENCE</scope>
</reference>
<organism evidence="2 3">
    <name type="scientific">Hymenoscyphus albidus</name>
    <dbReference type="NCBI Taxonomy" id="595503"/>
    <lineage>
        <taxon>Eukaryota</taxon>
        <taxon>Fungi</taxon>
        <taxon>Dikarya</taxon>
        <taxon>Ascomycota</taxon>
        <taxon>Pezizomycotina</taxon>
        <taxon>Leotiomycetes</taxon>
        <taxon>Helotiales</taxon>
        <taxon>Helotiaceae</taxon>
        <taxon>Hymenoscyphus</taxon>
    </lineage>
</organism>
<keyword evidence="1" id="KW-1133">Transmembrane helix</keyword>
<evidence type="ECO:0000313" key="2">
    <source>
        <dbReference type="EMBL" id="CAG8972030.1"/>
    </source>
</evidence>
<feature type="transmembrane region" description="Helical" evidence="1">
    <location>
        <begin position="112"/>
        <end position="133"/>
    </location>
</feature>
<name>A0A9N9PXS1_9HELO</name>
<keyword evidence="3" id="KW-1185">Reference proteome</keyword>
<keyword evidence="1" id="KW-0472">Membrane</keyword>
<accession>A0A9N9PXS1</accession>
<proteinExistence type="predicted"/>
<keyword evidence="1" id="KW-0812">Transmembrane</keyword>
<evidence type="ECO:0000313" key="3">
    <source>
        <dbReference type="Proteomes" id="UP000701801"/>
    </source>
</evidence>
<protein>
    <submittedName>
        <fullName evidence="2">Uncharacterized protein</fullName>
    </submittedName>
</protein>
<comment type="caution">
    <text evidence="2">The sequence shown here is derived from an EMBL/GenBank/DDBJ whole genome shotgun (WGS) entry which is preliminary data.</text>
</comment>
<evidence type="ECO:0000256" key="1">
    <source>
        <dbReference type="SAM" id="Phobius"/>
    </source>
</evidence>
<dbReference type="Proteomes" id="UP000701801">
    <property type="component" value="Unassembled WGS sequence"/>
</dbReference>